<reference evidence="10 11" key="1">
    <citation type="submission" date="2016-10" db="EMBL/GenBank/DDBJ databases">
        <authorList>
            <person name="de Groot N.N."/>
        </authorList>
    </citation>
    <scope>NUCLEOTIDE SEQUENCE [LARGE SCALE GENOMIC DNA]</scope>
    <source>
        <strain evidence="10 11">CGMCC 1.7005</strain>
    </source>
</reference>
<keyword evidence="3 6" id="KW-0460">Magnesium</keyword>
<dbReference type="AlphaFoldDB" id="A0A1I6YYK9"/>
<dbReference type="UniPathway" id="UPA01057">
    <property type="reaction ID" value="UER00164"/>
</dbReference>
<organism evidence="10 11">
    <name type="scientific">Lishizhenia tianjinensis</name>
    <dbReference type="NCBI Taxonomy" id="477690"/>
    <lineage>
        <taxon>Bacteria</taxon>
        <taxon>Pseudomonadati</taxon>
        <taxon>Bacteroidota</taxon>
        <taxon>Flavobacteriia</taxon>
        <taxon>Flavobacteriales</taxon>
        <taxon>Crocinitomicaceae</taxon>
        <taxon>Lishizhenia</taxon>
    </lineage>
</organism>
<dbReference type="EC" id="2.2.1.9" evidence="6"/>
<proteinExistence type="inferred from homology"/>
<evidence type="ECO:0000256" key="6">
    <source>
        <dbReference type="HAMAP-Rule" id="MF_01659"/>
    </source>
</evidence>
<dbReference type="PIRSF" id="PIRSF004983">
    <property type="entry name" value="MenD"/>
    <property type="match status" value="1"/>
</dbReference>
<dbReference type="OrthoDB" id="9791859at2"/>
<dbReference type="GO" id="GO:0070204">
    <property type="term" value="F:2-succinyl-5-enolpyruvyl-6-hydroxy-3-cyclohexene-1-carboxylic-acid synthase activity"/>
    <property type="evidence" value="ECO:0007669"/>
    <property type="project" value="UniProtKB-UniRule"/>
</dbReference>
<feature type="domain" description="Thiamine pyrophosphate enzyme TPP-binding" evidence="7">
    <location>
        <begin position="421"/>
        <end position="539"/>
    </location>
</feature>
<evidence type="ECO:0000256" key="4">
    <source>
        <dbReference type="ARBA" id="ARBA00023052"/>
    </source>
</evidence>
<comment type="catalytic activity">
    <reaction evidence="6">
        <text>isochorismate + 2-oxoglutarate + H(+) = 5-enolpyruvoyl-6-hydroxy-2-succinyl-cyclohex-3-ene-1-carboxylate + CO2</text>
        <dbReference type="Rhea" id="RHEA:25593"/>
        <dbReference type="ChEBI" id="CHEBI:15378"/>
        <dbReference type="ChEBI" id="CHEBI:16526"/>
        <dbReference type="ChEBI" id="CHEBI:16810"/>
        <dbReference type="ChEBI" id="CHEBI:29780"/>
        <dbReference type="ChEBI" id="CHEBI:58818"/>
        <dbReference type="EC" id="2.2.1.9"/>
    </reaction>
</comment>
<dbReference type="InterPro" id="IPR004433">
    <property type="entry name" value="MenaQ_synth_MenD"/>
</dbReference>
<gene>
    <name evidence="6" type="primary">menD</name>
    <name evidence="10" type="ORF">SAMN05216474_1298</name>
</gene>
<comment type="similarity">
    <text evidence="6">Belongs to the TPP enzyme family. MenD subfamily.</text>
</comment>
<evidence type="ECO:0000313" key="11">
    <source>
        <dbReference type="Proteomes" id="UP000236454"/>
    </source>
</evidence>
<dbReference type="GO" id="GO:0030976">
    <property type="term" value="F:thiamine pyrophosphate binding"/>
    <property type="evidence" value="ECO:0007669"/>
    <property type="project" value="UniProtKB-UniRule"/>
</dbReference>
<sequence length="561" mass="63626">MSKTGVKYFVEQCKLNNLRNVVISPGSRNAPLTIAFSSDDFFKCISIPDERSAAFVALGMAEQLQEPVAVLCTSGSALLNYAPAVSEAFYRSIPLVVISADRPNMWVDQGDGQTIRQTNALANHVRFETELKEHLRDDNEVWELCRKTDHAFQVATQAAKGPVHINFPFTEPLYDSSEVAYTPQKHLNLVAPKMTFDAHQLEHFQNIWDKTQKRMIIVGQMPVNPKVQAQLVDLATDTSTVVLVENTSNCTHRSFIQCIDRTLNSISAEQEEDFAPDLLITIGGAVVSKRIKAFIRRNKIQHHWKVSEDFNFMDTYQKLTASFPMKAEQFFEEMPLTKWSRNSNNYGGKWKQLDLQIQAQHDAYFYDAPYADMSVFEMLLDYIPENSVLHFSNSSVIRYAQLFDAIPSIERYCNRGTSGIDGSTSTAVGAALARPDKLHTLITGDISFFYDSNALWNKVLPSNLRIFLINNEGGGIFKIIPGPGTTQALDEFFTTRHQTKAEHLCKAYEVNYFKADNLQAIDGQMEDFYAKLERPAIMEIFTPYEENDKVLKAYFDFVKVK</sequence>
<dbReference type="GO" id="GO:0000287">
    <property type="term" value="F:magnesium ion binding"/>
    <property type="evidence" value="ECO:0007669"/>
    <property type="project" value="UniProtKB-UniRule"/>
</dbReference>
<dbReference type="GO" id="GO:0009234">
    <property type="term" value="P:menaquinone biosynthetic process"/>
    <property type="evidence" value="ECO:0007669"/>
    <property type="project" value="UniProtKB-UniRule"/>
</dbReference>
<keyword evidence="5 6" id="KW-0464">Manganese</keyword>
<dbReference type="Gene3D" id="3.40.50.1220">
    <property type="entry name" value="TPP-binding domain"/>
    <property type="match status" value="1"/>
</dbReference>
<dbReference type="UniPathway" id="UPA00079"/>
<dbReference type="PANTHER" id="PTHR42916:SF1">
    <property type="entry name" value="PROTEIN PHYLLO, CHLOROPLASTIC"/>
    <property type="match status" value="1"/>
</dbReference>
<keyword evidence="1 6" id="KW-0808">Transferase</keyword>
<keyword evidence="11" id="KW-1185">Reference proteome</keyword>
<dbReference type="NCBIfam" id="TIGR00173">
    <property type="entry name" value="menD"/>
    <property type="match status" value="1"/>
</dbReference>
<dbReference type="Proteomes" id="UP000236454">
    <property type="component" value="Unassembled WGS sequence"/>
</dbReference>
<evidence type="ECO:0000259" key="9">
    <source>
        <dbReference type="Pfam" id="PF16582"/>
    </source>
</evidence>
<feature type="domain" description="Menaquinone biosynthesis protein MenD middle" evidence="9">
    <location>
        <begin position="210"/>
        <end position="389"/>
    </location>
</feature>
<accession>A0A1I6YYK9</accession>
<dbReference type="CDD" id="cd02009">
    <property type="entry name" value="TPP_SHCHC_synthase"/>
    <property type="match status" value="1"/>
</dbReference>
<evidence type="ECO:0000259" key="7">
    <source>
        <dbReference type="Pfam" id="PF02775"/>
    </source>
</evidence>
<dbReference type="InterPro" id="IPR029061">
    <property type="entry name" value="THDP-binding"/>
</dbReference>
<dbReference type="GO" id="GO:0030145">
    <property type="term" value="F:manganese ion binding"/>
    <property type="evidence" value="ECO:0007669"/>
    <property type="project" value="UniProtKB-UniRule"/>
</dbReference>
<feature type="domain" description="Thiamine pyrophosphate enzyme N-terminal TPP-binding" evidence="8">
    <location>
        <begin position="4"/>
        <end position="115"/>
    </location>
</feature>
<comment type="pathway">
    <text evidence="6">Quinol/quinone metabolism; 1,4-dihydroxy-2-naphthoate biosynthesis; 1,4-dihydroxy-2-naphthoate from chorismate: step 2/7.</text>
</comment>
<evidence type="ECO:0000256" key="2">
    <source>
        <dbReference type="ARBA" id="ARBA00022723"/>
    </source>
</evidence>
<dbReference type="InterPro" id="IPR011766">
    <property type="entry name" value="TPP_enzyme_TPP-bd"/>
</dbReference>
<comment type="pathway">
    <text evidence="6">Quinol/quinone metabolism; menaquinone biosynthesis.</text>
</comment>
<protein>
    <recommendedName>
        <fullName evidence="6">2-succinyl-5-enolpyruvyl-6-hydroxy-3-cyclohexene-1-carboxylate synthase</fullName>
        <shortName evidence="6">SEPHCHC synthase</shortName>
        <ecNumber evidence="6">2.2.1.9</ecNumber>
    </recommendedName>
    <alternativeName>
        <fullName evidence="6">Menaquinone biosynthesis protein MenD</fullName>
    </alternativeName>
</protein>
<dbReference type="CDD" id="cd07037">
    <property type="entry name" value="TPP_PYR_MenD"/>
    <property type="match status" value="1"/>
</dbReference>
<dbReference type="HAMAP" id="MF_01659">
    <property type="entry name" value="MenD"/>
    <property type="match status" value="1"/>
</dbReference>
<comment type="cofactor">
    <cofactor evidence="6">
        <name>Mg(2+)</name>
        <dbReference type="ChEBI" id="CHEBI:18420"/>
    </cofactor>
    <cofactor evidence="6">
        <name>Mn(2+)</name>
        <dbReference type="ChEBI" id="CHEBI:29035"/>
    </cofactor>
</comment>
<evidence type="ECO:0000256" key="5">
    <source>
        <dbReference type="ARBA" id="ARBA00023211"/>
    </source>
</evidence>
<evidence type="ECO:0000256" key="1">
    <source>
        <dbReference type="ARBA" id="ARBA00022679"/>
    </source>
</evidence>
<dbReference type="Pfam" id="PF16582">
    <property type="entry name" value="TPP_enzyme_M_2"/>
    <property type="match status" value="1"/>
</dbReference>
<keyword evidence="4 6" id="KW-0786">Thiamine pyrophosphate</keyword>
<name>A0A1I6YYK9_9FLAO</name>
<dbReference type="Pfam" id="PF02776">
    <property type="entry name" value="TPP_enzyme_N"/>
    <property type="match status" value="1"/>
</dbReference>
<evidence type="ECO:0000256" key="3">
    <source>
        <dbReference type="ARBA" id="ARBA00022842"/>
    </source>
</evidence>
<comment type="cofactor">
    <cofactor evidence="6">
        <name>thiamine diphosphate</name>
        <dbReference type="ChEBI" id="CHEBI:58937"/>
    </cofactor>
    <text evidence="6">Binds 1 thiamine pyrophosphate per subunit.</text>
</comment>
<comment type="subunit">
    <text evidence="6">Homodimer.</text>
</comment>
<keyword evidence="6" id="KW-0474">Menaquinone biosynthesis</keyword>
<keyword evidence="2 6" id="KW-0479">Metal-binding</keyword>
<evidence type="ECO:0000259" key="8">
    <source>
        <dbReference type="Pfam" id="PF02776"/>
    </source>
</evidence>
<comment type="function">
    <text evidence="6">Catalyzes the thiamine diphosphate-dependent decarboxylation of 2-oxoglutarate and the subsequent addition of the resulting succinic semialdehyde-thiamine pyrophosphate anion to isochorismate to yield 2-succinyl-5-enolpyruvyl-6-hydroxy-3-cyclohexene-1-carboxylate (SEPHCHC).</text>
</comment>
<dbReference type="InterPro" id="IPR012001">
    <property type="entry name" value="Thiamin_PyroP_enz_TPP-bd_dom"/>
</dbReference>
<evidence type="ECO:0000313" key="10">
    <source>
        <dbReference type="EMBL" id="SFT55593.1"/>
    </source>
</evidence>
<dbReference type="InterPro" id="IPR032264">
    <property type="entry name" value="MenD_middle"/>
</dbReference>
<dbReference type="PANTHER" id="PTHR42916">
    <property type="entry name" value="2-SUCCINYL-5-ENOLPYRUVYL-6-HYDROXY-3-CYCLOHEXENE-1-CARBOXYLATE SYNTHASE"/>
    <property type="match status" value="1"/>
</dbReference>
<dbReference type="RefSeq" id="WP_090247496.1">
    <property type="nucleotide sequence ID" value="NZ_FPAS01000001.1"/>
</dbReference>
<dbReference type="EMBL" id="FPAS01000001">
    <property type="protein sequence ID" value="SFT55593.1"/>
    <property type="molecule type" value="Genomic_DNA"/>
</dbReference>
<dbReference type="STRING" id="477690.SAMN05216474_1298"/>
<dbReference type="Gene3D" id="3.40.50.970">
    <property type="match status" value="2"/>
</dbReference>
<dbReference type="Pfam" id="PF02775">
    <property type="entry name" value="TPP_enzyme_C"/>
    <property type="match status" value="1"/>
</dbReference>
<dbReference type="SUPFAM" id="SSF52518">
    <property type="entry name" value="Thiamin diphosphate-binding fold (THDP-binding)"/>
    <property type="match status" value="2"/>
</dbReference>